<evidence type="ECO:0000313" key="2">
    <source>
        <dbReference type="Proteomes" id="UP000095280"/>
    </source>
</evidence>
<dbReference type="AlphaFoldDB" id="A0A1I8F4D8"/>
<dbReference type="Proteomes" id="UP000095280">
    <property type="component" value="Unplaced"/>
</dbReference>
<feature type="compositionally biased region" description="Basic residues" evidence="1">
    <location>
        <begin position="104"/>
        <end position="118"/>
    </location>
</feature>
<sequence>PSSAAEKFSRPREWNFDYRFEFSFEGGGVESVIFESLSCHASDEPTLRELMEQDLKAKQQAELGLSPTPTAESSGKRRPRRLPAHRMTRQEEKKKPPQLWPATKRWRPRAQHPRRRLSRAAARLPAVPPSHLRHDRIGLASASPAWWRRSVIVVLVHLRRKGKASQLEKQKTYGAPSSLNAHELRQPLALNFIAAISCEASRSRSRTSESVNASPRCEPSASASSSQLLALTSRCWRRLRCRRSCDCCLAMERTVAKLSMPRRSVGEAAMILDSWSQVLRRARSTRFPAAALNG</sequence>
<evidence type="ECO:0000313" key="3">
    <source>
        <dbReference type="WBParaSite" id="maker-unitig_20191-snap-gene-0.2-mRNA-1"/>
    </source>
</evidence>
<organism evidence="2 3">
    <name type="scientific">Macrostomum lignano</name>
    <dbReference type="NCBI Taxonomy" id="282301"/>
    <lineage>
        <taxon>Eukaryota</taxon>
        <taxon>Metazoa</taxon>
        <taxon>Spiralia</taxon>
        <taxon>Lophotrochozoa</taxon>
        <taxon>Platyhelminthes</taxon>
        <taxon>Rhabditophora</taxon>
        <taxon>Macrostomorpha</taxon>
        <taxon>Macrostomida</taxon>
        <taxon>Macrostomidae</taxon>
        <taxon>Macrostomum</taxon>
    </lineage>
</organism>
<dbReference type="WBParaSite" id="maker-unitig_20191-snap-gene-0.2-mRNA-1">
    <property type="protein sequence ID" value="maker-unitig_20191-snap-gene-0.2-mRNA-1"/>
    <property type="gene ID" value="maker-unitig_20191-snap-gene-0.2"/>
</dbReference>
<accession>A0A1I8F4D8</accession>
<proteinExistence type="predicted"/>
<feature type="region of interest" description="Disordered" evidence="1">
    <location>
        <begin position="52"/>
        <end position="126"/>
    </location>
</feature>
<keyword evidence="2" id="KW-1185">Reference proteome</keyword>
<name>A0A1I8F4D8_9PLAT</name>
<evidence type="ECO:0000256" key="1">
    <source>
        <dbReference type="SAM" id="MobiDB-lite"/>
    </source>
</evidence>
<feature type="compositionally biased region" description="Basic residues" evidence="1">
    <location>
        <begin position="76"/>
        <end position="87"/>
    </location>
</feature>
<reference evidence="3" key="1">
    <citation type="submission" date="2016-11" db="UniProtKB">
        <authorList>
            <consortium name="WormBaseParasite"/>
        </authorList>
    </citation>
    <scope>IDENTIFICATION</scope>
</reference>
<protein>
    <submittedName>
        <fullName evidence="3">WWE domain-containing protein</fullName>
    </submittedName>
</protein>